<evidence type="ECO:0000256" key="1">
    <source>
        <dbReference type="SAM" id="MobiDB-lite"/>
    </source>
</evidence>
<organism evidence="2 3">
    <name type="scientific">Cerrena zonata</name>
    <dbReference type="NCBI Taxonomy" id="2478898"/>
    <lineage>
        <taxon>Eukaryota</taxon>
        <taxon>Fungi</taxon>
        <taxon>Dikarya</taxon>
        <taxon>Basidiomycota</taxon>
        <taxon>Agaricomycotina</taxon>
        <taxon>Agaricomycetes</taxon>
        <taxon>Polyporales</taxon>
        <taxon>Cerrenaceae</taxon>
        <taxon>Cerrena</taxon>
    </lineage>
</organism>
<protein>
    <recommendedName>
        <fullName evidence="4">F-box domain-containing protein</fullName>
    </recommendedName>
</protein>
<evidence type="ECO:0008006" key="4">
    <source>
        <dbReference type="Google" id="ProtNLM"/>
    </source>
</evidence>
<evidence type="ECO:0000313" key="2">
    <source>
        <dbReference type="EMBL" id="KAK7688984.1"/>
    </source>
</evidence>
<proteinExistence type="predicted"/>
<name>A0AAW0GCC6_9APHY</name>
<accession>A0AAW0GCC6</accession>
<reference evidence="2 3" key="1">
    <citation type="submission" date="2022-09" db="EMBL/GenBank/DDBJ databases">
        <authorList>
            <person name="Palmer J.M."/>
        </authorList>
    </citation>
    <scope>NUCLEOTIDE SEQUENCE [LARGE SCALE GENOMIC DNA]</scope>
    <source>
        <strain evidence="2 3">DSM 7382</strain>
    </source>
</reference>
<keyword evidence="3" id="KW-1185">Reference proteome</keyword>
<dbReference type="AlphaFoldDB" id="A0AAW0GCC6"/>
<dbReference type="EMBL" id="JASBNA010000009">
    <property type="protein sequence ID" value="KAK7688984.1"/>
    <property type="molecule type" value="Genomic_DNA"/>
</dbReference>
<gene>
    <name evidence="2" type="ORF">QCA50_007675</name>
</gene>
<feature type="compositionally biased region" description="Acidic residues" evidence="1">
    <location>
        <begin position="131"/>
        <end position="150"/>
    </location>
</feature>
<dbReference type="Proteomes" id="UP001385951">
    <property type="component" value="Unassembled WGS sequence"/>
</dbReference>
<evidence type="ECO:0000313" key="3">
    <source>
        <dbReference type="Proteomes" id="UP001385951"/>
    </source>
</evidence>
<feature type="region of interest" description="Disordered" evidence="1">
    <location>
        <begin position="127"/>
        <end position="151"/>
    </location>
</feature>
<sequence>MADRSSYLERCPPEILLSIFSLACVDNGHTGCSLSRVSRYIHRAARKVQLQSIGLYDIKQIDAFIIHLDSRDPSERIVHNLLIILDNSLIRSRFNEILMSPNEHDSIVRLLEMVSPYLRTAAFKFTKQESDDSEEEEEEEAEEEDDNVSGDEDRSFVLLPIHFPRLRELTYLSSSFSENFFIDSNAAPQLERLMLANFPGSSAWPQEDFMHHIMRIAPKLTHIKISANLSGGQYELDPDSTVDELWEFVYCNQCPVLGQDSDSNRDSSEGIDYPPLSVTSYRLSGRNVSRYFSPDEERVADYRKIERNWVERNEGRCGVWTRTFDVKVRWGATLTMKRAFGRGRG</sequence>
<comment type="caution">
    <text evidence="2">The sequence shown here is derived from an EMBL/GenBank/DDBJ whole genome shotgun (WGS) entry which is preliminary data.</text>
</comment>